<feature type="chain" id="PRO_5040397439" evidence="7">
    <location>
        <begin position="21"/>
        <end position="517"/>
    </location>
</feature>
<feature type="domain" description="C-type lectin" evidence="8">
    <location>
        <begin position="383"/>
        <end position="507"/>
    </location>
</feature>
<dbReference type="Gene3D" id="3.10.100.10">
    <property type="entry name" value="Mannose-Binding Protein A, subunit A"/>
    <property type="match status" value="2"/>
</dbReference>
<evidence type="ECO:0000313" key="10">
    <source>
        <dbReference type="EMBL" id="CAG9811352.1"/>
    </source>
</evidence>
<feature type="compositionally biased region" description="Low complexity" evidence="6">
    <location>
        <begin position="152"/>
        <end position="190"/>
    </location>
</feature>
<dbReference type="Pfam" id="PF01607">
    <property type="entry name" value="CBM_14"/>
    <property type="match status" value="2"/>
</dbReference>
<dbReference type="PROSITE" id="PS50041">
    <property type="entry name" value="C_TYPE_LECTIN_2"/>
    <property type="match status" value="1"/>
</dbReference>
<dbReference type="PANTHER" id="PTHR23301">
    <property type="entry name" value="CHITIN BINDING PERITROPHIN-A"/>
    <property type="match status" value="1"/>
</dbReference>
<keyword evidence="2 7" id="KW-0732">Signal</keyword>
<feature type="signal peptide" evidence="7">
    <location>
        <begin position="1"/>
        <end position="20"/>
    </location>
</feature>
<evidence type="ECO:0000256" key="4">
    <source>
        <dbReference type="ARBA" id="ARBA00023157"/>
    </source>
</evidence>
<dbReference type="SMART" id="SM00494">
    <property type="entry name" value="ChtBD2"/>
    <property type="match status" value="2"/>
</dbReference>
<dbReference type="EMBL" id="OU895880">
    <property type="protein sequence ID" value="CAG9811352.1"/>
    <property type="molecule type" value="Genomic_DNA"/>
</dbReference>
<dbReference type="GO" id="GO:0005576">
    <property type="term" value="C:extracellular region"/>
    <property type="evidence" value="ECO:0007669"/>
    <property type="project" value="InterPro"/>
</dbReference>
<keyword evidence="11" id="KW-1185">Reference proteome</keyword>
<reference evidence="10" key="1">
    <citation type="submission" date="2022-01" db="EMBL/GenBank/DDBJ databases">
        <authorList>
            <person name="King R."/>
        </authorList>
    </citation>
    <scope>NUCLEOTIDE SEQUENCE</scope>
</reference>
<keyword evidence="3" id="KW-0677">Repeat</keyword>
<evidence type="ECO:0000256" key="1">
    <source>
        <dbReference type="ARBA" id="ARBA00022669"/>
    </source>
</evidence>
<dbReference type="CDD" id="cd00037">
    <property type="entry name" value="CLECT"/>
    <property type="match status" value="2"/>
</dbReference>
<reference evidence="10" key="2">
    <citation type="submission" date="2022-10" db="EMBL/GenBank/DDBJ databases">
        <authorList>
            <consortium name="ENA_rothamsted_submissions"/>
            <consortium name="culmorum"/>
            <person name="King R."/>
        </authorList>
    </citation>
    <scope>NUCLEOTIDE SEQUENCE</scope>
</reference>
<dbReference type="OrthoDB" id="6020543at2759"/>
<dbReference type="InterPro" id="IPR016187">
    <property type="entry name" value="CTDL_fold"/>
</dbReference>
<evidence type="ECO:0000259" key="9">
    <source>
        <dbReference type="PROSITE" id="PS50940"/>
    </source>
</evidence>
<dbReference type="PROSITE" id="PS50940">
    <property type="entry name" value="CHIT_BIND_II"/>
    <property type="match status" value="2"/>
</dbReference>
<evidence type="ECO:0000256" key="2">
    <source>
        <dbReference type="ARBA" id="ARBA00022729"/>
    </source>
</evidence>
<keyword evidence="1" id="KW-0147">Chitin-binding</keyword>
<feature type="region of interest" description="Disordered" evidence="6">
    <location>
        <begin position="147"/>
        <end position="197"/>
    </location>
</feature>
<organism evidence="10 11">
    <name type="scientific">Chironomus riparius</name>
    <dbReference type="NCBI Taxonomy" id="315576"/>
    <lineage>
        <taxon>Eukaryota</taxon>
        <taxon>Metazoa</taxon>
        <taxon>Ecdysozoa</taxon>
        <taxon>Arthropoda</taxon>
        <taxon>Hexapoda</taxon>
        <taxon>Insecta</taxon>
        <taxon>Pterygota</taxon>
        <taxon>Neoptera</taxon>
        <taxon>Endopterygota</taxon>
        <taxon>Diptera</taxon>
        <taxon>Nematocera</taxon>
        <taxon>Chironomoidea</taxon>
        <taxon>Chironomidae</taxon>
        <taxon>Chironominae</taxon>
        <taxon>Chironomus</taxon>
    </lineage>
</organism>
<feature type="region of interest" description="Disordered" evidence="6">
    <location>
        <begin position="345"/>
        <end position="364"/>
    </location>
</feature>
<evidence type="ECO:0000256" key="3">
    <source>
        <dbReference type="ARBA" id="ARBA00022737"/>
    </source>
</evidence>
<dbReference type="InterPro" id="IPR036508">
    <property type="entry name" value="Chitin-bd_dom_sf"/>
</dbReference>
<accession>A0A9N9S963</accession>
<keyword evidence="4" id="KW-1015">Disulfide bond</keyword>
<dbReference type="InterPro" id="IPR016186">
    <property type="entry name" value="C-type_lectin-like/link_sf"/>
</dbReference>
<dbReference type="InterPro" id="IPR051940">
    <property type="entry name" value="Chitin_bind-dev_reg"/>
</dbReference>
<dbReference type="InterPro" id="IPR002557">
    <property type="entry name" value="Chitin-bd_dom"/>
</dbReference>
<dbReference type="Proteomes" id="UP001153620">
    <property type="component" value="Chromosome 4"/>
</dbReference>
<dbReference type="GO" id="GO:0008061">
    <property type="term" value="F:chitin binding"/>
    <property type="evidence" value="ECO:0007669"/>
    <property type="project" value="UniProtKB-KW"/>
</dbReference>
<dbReference type="PANTHER" id="PTHR23301:SF0">
    <property type="entry name" value="CHITIN-BINDING TYPE-2 DOMAIN-CONTAINING PROTEIN-RELATED"/>
    <property type="match status" value="1"/>
</dbReference>
<evidence type="ECO:0000256" key="7">
    <source>
        <dbReference type="SAM" id="SignalP"/>
    </source>
</evidence>
<dbReference type="InterPro" id="IPR001304">
    <property type="entry name" value="C-type_lectin-like"/>
</dbReference>
<dbReference type="Gene3D" id="2.170.140.10">
    <property type="entry name" value="Chitin binding domain"/>
    <property type="match status" value="2"/>
</dbReference>
<dbReference type="SUPFAM" id="SSF56436">
    <property type="entry name" value="C-type lectin-like"/>
    <property type="match status" value="2"/>
</dbReference>
<gene>
    <name evidence="10" type="ORF">CHIRRI_LOCUS14161</name>
</gene>
<keyword evidence="5" id="KW-0325">Glycoprotein</keyword>
<evidence type="ECO:0000313" key="11">
    <source>
        <dbReference type="Proteomes" id="UP001153620"/>
    </source>
</evidence>
<feature type="domain" description="Chitin-binding type-2" evidence="9">
    <location>
        <begin position="22"/>
        <end position="78"/>
    </location>
</feature>
<evidence type="ECO:0000256" key="5">
    <source>
        <dbReference type="ARBA" id="ARBA00023180"/>
    </source>
</evidence>
<protein>
    <submittedName>
        <fullName evidence="10">Uncharacterized protein</fullName>
    </submittedName>
</protein>
<proteinExistence type="predicted"/>
<dbReference type="SUPFAM" id="SSF57625">
    <property type="entry name" value="Invertebrate chitin-binding proteins"/>
    <property type="match status" value="2"/>
</dbReference>
<feature type="domain" description="Chitin-binding type-2" evidence="9">
    <location>
        <begin position="79"/>
        <end position="139"/>
    </location>
</feature>
<name>A0A9N9S963_9DIPT</name>
<sequence>MNNKVKIFVIFLGYLAFAEAQFPTCNPLLVEWFSHPHECESYIICFHGVQHVLPCAPGLHFSPTEKRCTFPDEAQCHVNYMCPPVDDINNPVFLPDSYDCGIYYLCSRGSPIKRECAPGLWWDVVFNWCNTWDDAVCDNRTVINPGNPGNRTTLGPTTTTEMTTTSTTTTTLPTTTTSTTTTTTTTTLPPTTTPPPIPNLAGCHLRQDLFDGTTYIKSMCIVNANINYEAARQRCVSLNMNLFIIDDSRVQTPFFEATTWLLRGSPGGFVWINGRRDNVNGWRVLNADNTFRGPLYSGVSWVNTTTVNGPTNGDCLRYSSQFGPYQAMGIGCTSTSWLVCEHSLQTEQPPTTTPAPTTTTPPSGPNLAVCWRRADLFHNGTYLKSSCIINTSQNYAAAEQGCRRNGMELFAIDSPQVQTQFRNSTTQLLIAQQRGFVWINGRVDDECRNWYTFNPTRSLMFSAVHWVQQEDFVGRNTGDCLRYTQQFNPEYFAMGVACNSASWYICEFSVPPVMDEF</sequence>
<evidence type="ECO:0000256" key="6">
    <source>
        <dbReference type="SAM" id="MobiDB-lite"/>
    </source>
</evidence>
<evidence type="ECO:0000259" key="8">
    <source>
        <dbReference type="PROSITE" id="PS50041"/>
    </source>
</evidence>
<dbReference type="AlphaFoldDB" id="A0A9N9S963"/>